<dbReference type="Gramene" id="EOY34579">
    <property type="protein sequence ID" value="EOY34579"/>
    <property type="gene ID" value="TCM_042201"/>
</dbReference>
<accession>A0A061H0D2</accession>
<dbReference type="InParanoid" id="A0A061H0D2"/>
<dbReference type="Proteomes" id="UP000026915">
    <property type="component" value="Chromosome 9"/>
</dbReference>
<sequence>MNGGWGVINKTKATVLHIYRGIPSMLSTKIMHHSCRETFKRTPNLLYYVLTWAISIAIGRTTSSSKLCRETMLANGRAFHFFC</sequence>
<organism evidence="1 2">
    <name type="scientific">Theobroma cacao</name>
    <name type="common">Cacao</name>
    <name type="synonym">Cocoa</name>
    <dbReference type="NCBI Taxonomy" id="3641"/>
    <lineage>
        <taxon>Eukaryota</taxon>
        <taxon>Viridiplantae</taxon>
        <taxon>Streptophyta</taxon>
        <taxon>Embryophyta</taxon>
        <taxon>Tracheophyta</taxon>
        <taxon>Spermatophyta</taxon>
        <taxon>Magnoliopsida</taxon>
        <taxon>eudicotyledons</taxon>
        <taxon>Gunneridae</taxon>
        <taxon>Pentapetalae</taxon>
        <taxon>rosids</taxon>
        <taxon>malvids</taxon>
        <taxon>Malvales</taxon>
        <taxon>Malvaceae</taxon>
        <taxon>Byttnerioideae</taxon>
        <taxon>Theobroma</taxon>
    </lineage>
</organism>
<keyword evidence="2" id="KW-1185">Reference proteome</keyword>
<dbReference type="EMBL" id="CM001887">
    <property type="protein sequence ID" value="EOY34579.1"/>
    <property type="molecule type" value="Genomic_DNA"/>
</dbReference>
<evidence type="ECO:0000313" key="2">
    <source>
        <dbReference type="Proteomes" id="UP000026915"/>
    </source>
</evidence>
<gene>
    <name evidence="1" type="ORF">TCM_042201</name>
</gene>
<dbReference type="HOGENOM" id="CLU_2547191_0_0_1"/>
<proteinExistence type="predicted"/>
<protein>
    <submittedName>
        <fullName evidence="1">Uncharacterized protein</fullName>
    </submittedName>
</protein>
<evidence type="ECO:0000313" key="1">
    <source>
        <dbReference type="EMBL" id="EOY34579.1"/>
    </source>
</evidence>
<dbReference type="AlphaFoldDB" id="A0A061H0D2"/>
<name>A0A061H0D2_THECC</name>
<reference evidence="1 2" key="1">
    <citation type="journal article" date="2013" name="Genome Biol.">
        <title>The genome sequence of the most widely cultivated cacao type and its use to identify candidate genes regulating pod color.</title>
        <authorList>
            <person name="Motamayor J.C."/>
            <person name="Mockaitis K."/>
            <person name="Schmutz J."/>
            <person name="Haiminen N."/>
            <person name="Iii D.L."/>
            <person name="Cornejo O."/>
            <person name="Findley S.D."/>
            <person name="Zheng P."/>
            <person name="Utro F."/>
            <person name="Royaert S."/>
            <person name="Saski C."/>
            <person name="Jenkins J."/>
            <person name="Podicheti R."/>
            <person name="Zhao M."/>
            <person name="Scheffler B.E."/>
            <person name="Stack J.C."/>
            <person name="Feltus F.A."/>
            <person name="Mustiga G.M."/>
            <person name="Amores F."/>
            <person name="Phillips W."/>
            <person name="Marelli J.P."/>
            <person name="May G.D."/>
            <person name="Shapiro H."/>
            <person name="Ma J."/>
            <person name="Bustamante C.D."/>
            <person name="Schnell R.J."/>
            <person name="Main D."/>
            <person name="Gilbert D."/>
            <person name="Parida L."/>
            <person name="Kuhn D.N."/>
        </authorList>
    </citation>
    <scope>NUCLEOTIDE SEQUENCE [LARGE SCALE GENOMIC DNA]</scope>
    <source>
        <strain evidence="2">cv. Matina 1-6</strain>
    </source>
</reference>